<keyword evidence="3 4" id="KW-0808">Transferase</keyword>
<evidence type="ECO:0000256" key="1">
    <source>
        <dbReference type="ARBA" id="ARBA00001933"/>
    </source>
</evidence>
<dbReference type="PROSITE" id="PS00105">
    <property type="entry name" value="AA_TRANSFER_CLASS_1"/>
    <property type="match status" value="1"/>
</dbReference>
<dbReference type="RefSeq" id="WP_289998234.1">
    <property type="nucleotide sequence ID" value="NZ_JAUEPH010000001.1"/>
</dbReference>
<dbReference type="EMBL" id="JAUEPH010000001">
    <property type="protein sequence ID" value="MDN3202680.1"/>
    <property type="molecule type" value="Genomic_DNA"/>
</dbReference>
<dbReference type="PANTHER" id="PTHR42832">
    <property type="entry name" value="AMINO ACID AMINOTRANSFERASE"/>
    <property type="match status" value="1"/>
</dbReference>
<dbReference type="GO" id="GO:0008483">
    <property type="term" value="F:transaminase activity"/>
    <property type="evidence" value="ECO:0007669"/>
    <property type="project" value="UniProtKB-KW"/>
</dbReference>
<evidence type="ECO:0000259" key="5">
    <source>
        <dbReference type="Pfam" id="PF00155"/>
    </source>
</evidence>
<dbReference type="Gene3D" id="3.90.1150.10">
    <property type="entry name" value="Aspartate Aminotransferase, domain 1"/>
    <property type="match status" value="1"/>
</dbReference>
<comment type="cofactor">
    <cofactor evidence="1 4">
        <name>pyridoxal 5'-phosphate</name>
        <dbReference type="ChEBI" id="CHEBI:597326"/>
    </cofactor>
</comment>
<evidence type="ECO:0000256" key="2">
    <source>
        <dbReference type="ARBA" id="ARBA00022576"/>
    </source>
</evidence>
<organism evidence="6 7">
    <name type="scientific">Algoriphagus sediminis</name>
    <dbReference type="NCBI Taxonomy" id="3057113"/>
    <lineage>
        <taxon>Bacteria</taxon>
        <taxon>Pseudomonadati</taxon>
        <taxon>Bacteroidota</taxon>
        <taxon>Cytophagia</taxon>
        <taxon>Cytophagales</taxon>
        <taxon>Cyclobacteriaceae</taxon>
        <taxon>Algoriphagus</taxon>
    </lineage>
</organism>
<dbReference type="EC" id="2.6.1.-" evidence="4"/>
<gene>
    <name evidence="6" type="ORF">QVH07_00910</name>
</gene>
<dbReference type="Proteomes" id="UP001171916">
    <property type="component" value="Unassembled WGS sequence"/>
</dbReference>
<evidence type="ECO:0000313" key="7">
    <source>
        <dbReference type="Proteomes" id="UP001171916"/>
    </source>
</evidence>
<reference evidence="6" key="1">
    <citation type="submission" date="2023-06" db="EMBL/GenBank/DDBJ databases">
        <title>Robiginitalea aurantiacus sp. nov. and Algoriphagus sediminis sp. nov., isolated from coastal sediment.</title>
        <authorList>
            <person name="Zhou Z.Y."/>
            <person name="An J."/>
            <person name="Jia Y.W."/>
            <person name="Du Z.J."/>
        </authorList>
    </citation>
    <scope>NUCLEOTIDE SEQUENCE</scope>
    <source>
        <strain evidence="6">C2-7</strain>
    </source>
</reference>
<dbReference type="InterPro" id="IPR004839">
    <property type="entry name" value="Aminotransferase_I/II_large"/>
</dbReference>
<name>A0ABT7Y899_9BACT</name>
<keyword evidence="7" id="KW-1185">Reference proteome</keyword>
<dbReference type="InterPro" id="IPR004838">
    <property type="entry name" value="NHTrfase_class1_PyrdxlP-BS"/>
</dbReference>
<keyword evidence="2 4" id="KW-0032">Aminotransferase</keyword>
<dbReference type="Gene3D" id="3.40.640.10">
    <property type="entry name" value="Type I PLP-dependent aspartate aminotransferase-like (Major domain)"/>
    <property type="match status" value="1"/>
</dbReference>
<comment type="caution">
    <text evidence="6">The sequence shown here is derived from an EMBL/GenBank/DDBJ whole genome shotgun (WGS) entry which is preliminary data.</text>
</comment>
<dbReference type="PANTHER" id="PTHR42832:SF3">
    <property type="entry name" value="L-GLUTAMINE--4-(METHYLSULFANYL)-2-OXOBUTANOATE AMINOTRANSFERASE"/>
    <property type="match status" value="1"/>
</dbReference>
<sequence>MKGFSDRIAGAKEYYFSKKLKEINEMISAGNDVINFGIGSPDLPPPQSVVDALNQASNLPSAHGYQSYRGIPELRKAMSAYYQKFFGVALDPGSEILPLNGSKEGIMHISMAFLNPGDEVLLPNPGYPTYAATAKLAQAKLRHYSMKENGPDLRQIEKEGVEKVKLMWINFPHMPTGQSPSKKLYQNLFDFAKRNEILLVNDNPYAHILTEKPLSLMQIKGAPEKCLELNSLSKSFNIAGWRVGMVSGAEEKIDSILKVKSNMDSGMFYGLQRGAIEALQSDESWFENLNHIYSKRKKLAMELASTLNLSFNPEQSGLFLWAKISGDEKSEEFTDRVLDQKNIFLTPGSIFGSEGESFIRISLCVPESSFEQAIDRIKNKS</sequence>
<dbReference type="Pfam" id="PF00155">
    <property type="entry name" value="Aminotran_1_2"/>
    <property type="match status" value="1"/>
</dbReference>
<evidence type="ECO:0000313" key="6">
    <source>
        <dbReference type="EMBL" id="MDN3202680.1"/>
    </source>
</evidence>
<dbReference type="InterPro" id="IPR015424">
    <property type="entry name" value="PyrdxlP-dep_Trfase"/>
</dbReference>
<evidence type="ECO:0000256" key="4">
    <source>
        <dbReference type="RuleBase" id="RU000481"/>
    </source>
</evidence>
<dbReference type="SUPFAM" id="SSF53383">
    <property type="entry name" value="PLP-dependent transferases"/>
    <property type="match status" value="1"/>
</dbReference>
<protein>
    <recommendedName>
        <fullName evidence="4">Aminotransferase</fullName>
        <ecNumber evidence="4">2.6.1.-</ecNumber>
    </recommendedName>
</protein>
<evidence type="ECO:0000256" key="3">
    <source>
        <dbReference type="ARBA" id="ARBA00022679"/>
    </source>
</evidence>
<dbReference type="InterPro" id="IPR015421">
    <property type="entry name" value="PyrdxlP-dep_Trfase_major"/>
</dbReference>
<accession>A0ABT7Y899</accession>
<dbReference type="CDD" id="cd00609">
    <property type="entry name" value="AAT_like"/>
    <property type="match status" value="1"/>
</dbReference>
<comment type="similarity">
    <text evidence="4">Belongs to the class-I pyridoxal-phosphate-dependent aminotransferase family.</text>
</comment>
<proteinExistence type="inferred from homology"/>
<feature type="domain" description="Aminotransferase class I/classII large" evidence="5">
    <location>
        <begin position="32"/>
        <end position="377"/>
    </location>
</feature>
<dbReference type="InterPro" id="IPR015422">
    <property type="entry name" value="PyrdxlP-dep_Trfase_small"/>
</dbReference>
<dbReference type="InterPro" id="IPR050881">
    <property type="entry name" value="LL-DAP_aminotransferase"/>
</dbReference>